<dbReference type="InterPro" id="IPR003690">
    <property type="entry name" value="MTERF"/>
</dbReference>
<sequence>MSELRLLGSMAAVASAYWGAGTKTAQVPPAGSFSYGHHVPQGRQSHHSFTRVEAAAGAAPAASQQWNARIAKTNRKSRFRDALSTVDFEEETIAPLPDLVAPEVEQWTDDEIDPENTNFHRKIKKQGKAGFKRLETKVPSRTTAVKMIEDFKSTPRLAITGKTGPKSRNVTPMQLQQQAGFLRPKKLSLNDWEEQAYQIILRQKLRNASPRGKEAQNLFVEPHVLDMRGSTDKQFEPYGIPPPEQIKGISLEDAVFQRLARELGLERKWQPLMEYLTTLGICEGDFQRIADRHKACLQANVTAVQERVEFLVSLGVKREHLRKLIVRHPQIIEYTVERAVKPRIQYLKSLGLPENAFGRVITVAPSLLECSLQRSLKPRVRYLVDTVGVKEADMGLIITRSPQVLTQSIEDSLEPRVEFFTKKMGVSKERLAKMVTRHPQLLHYSVQDGIRPRVNYLRSIGMTKADVGKVLSRLTQVLSLSVENCLKPKYDYLVKELKGNVDMVTSFPAYFSLSLEQRIKPRHQFLVAMNRMPSGPFPMKCLAVTDACFCQQWAKSSLEEYYAFRNDLLLSNFAKKFESKNKVHI</sequence>
<dbReference type="EMBL" id="CAXAQS010000209">
    <property type="protein sequence ID" value="CAK9250635.1"/>
    <property type="molecule type" value="Genomic_DNA"/>
</dbReference>
<keyword evidence="2" id="KW-0804">Transcription</keyword>
<evidence type="ECO:0000256" key="2">
    <source>
        <dbReference type="ARBA" id="ARBA00022472"/>
    </source>
</evidence>
<dbReference type="PANTHER" id="PTHR13068">
    <property type="entry name" value="CGI-12 PROTEIN-RELATED"/>
    <property type="match status" value="1"/>
</dbReference>
<keyword evidence="2" id="KW-0805">Transcription regulation</keyword>
<evidence type="ECO:0008006" key="6">
    <source>
        <dbReference type="Google" id="ProtNLM"/>
    </source>
</evidence>
<dbReference type="Gene3D" id="1.25.70.10">
    <property type="entry name" value="Transcription termination factor 3, mitochondrial"/>
    <property type="match status" value="1"/>
</dbReference>
<evidence type="ECO:0000256" key="1">
    <source>
        <dbReference type="ARBA" id="ARBA00007692"/>
    </source>
</evidence>
<keyword evidence="5" id="KW-1185">Reference proteome</keyword>
<gene>
    <name evidence="4" type="ORF">CSSPJE1EN1_LOCUS26013</name>
</gene>
<evidence type="ECO:0000313" key="4">
    <source>
        <dbReference type="EMBL" id="CAK9250635.1"/>
    </source>
</evidence>
<evidence type="ECO:0000256" key="3">
    <source>
        <dbReference type="ARBA" id="ARBA00022946"/>
    </source>
</evidence>
<comment type="similarity">
    <text evidence="1">Belongs to the mTERF family.</text>
</comment>
<comment type="caution">
    <text evidence="4">The sequence shown here is derived from an EMBL/GenBank/DDBJ whole genome shotgun (WGS) entry which is preliminary data.</text>
</comment>
<accession>A0ABP0VCE1</accession>
<keyword evidence="2" id="KW-0806">Transcription termination</keyword>
<evidence type="ECO:0000313" key="5">
    <source>
        <dbReference type="Proteomes" id="UP001497444"/>
    </source>
</evidence>
<protein>
    <recommendedName>
        <fullName evidence="6">Mitochondrial transcription termination factor</fullName>
    </recommendedName>
</protein>
<reference evidence="4" key="1">
    <citation type="submission" date="2024-02" db="EMBL/GenBank/DDBJ databases">
        <authorList>
            <consortium name="ELIXIR-Norway"/>
            <consortium name="Elixir Norway"/>
        </authorList>
    </citation>
    <scope>NUCLEOTIDE SEQUENCE</scope>
</reference>
<name>A0ABP0VCE1_9BRYO</name>
<dbReference type="Proteomes" id="UP001497444">
    <property type="component" value="Unassembled WGS sequence"/>
</dbReference>
<dbReference type="SMART" id="SM00733">
    <property type="entry name" value="Mterf"/>
    <property type="match status" value="7"/>
</dbReference>
<proteinExistence type="inferred from homology"/>
<dbReference type="InterPro" id="IPR038538">
    <property type="entry name" value="MTERF_sf"/>
</dbReference>
<organism evidence="4 5">
    <name type="scientific">Sphagnum jensenii</name>
    <dbReference type="NCBI Taxonomy" id="128206"/>
    <lineage>
        <taxon>Eukaryota</taxon>
        <taxon>Viridiplantae</taxon>
        <taxon>Streptophyta</taxon>
        <taxon>Embryophyta</taxon>
        <taxon>Bryophyta</taxon>
        <taxon>Sphagnophytina</taxon>
        <taxon>Sphagnopsida</taxon>
        <taxon>Sphagnales</taxon>
        <taxon>Sphagnaceae</taxon>
        <taxon>Sphagnum</taxon>
    </lineage>
</organism>
<dbReference type="PANTHER" id="PTHR13068:SF151">
    <property type="entry name" value="TRANSCRIPTION TERMINATION FACTOR MTERF9, CHLOROPLASTIC"/>
    <property type="match status" value="1"/>
</dbReference>
<keyword evidence="3" id="KW-0809">Transit peptide</keyword>
<dbReference type="Pfam" id="PF02536">
    <property type="entry name" value="mTERF"/>
    <property type="match status" value="1"/>
</dbReference>